<dbReference type="NCBIfam" id="TIGR00756">
    <property type="entry name" value="PPR"/>
    <property type="match status" value="2"/>
</dbReference>
<dbReference type="PANTHER" id="PTHR47493:SF3">
    <property type="entry name" value="PENTACOTRIPEPTIDE-REPEAT REGION OF PRORP DOMAIN-CONTAINING PROTEIN"/>
    <property type="match status" value="1"/>
</dbReference>
<dbReference type="Gene3D" id="1.25.40.10">
    <property type="entry name" value="Tetratricopeptide repeat domain"/>
    <property type="match status" value="2"/>
</dbReference>
<dbReference type="Proteomes" id="UP000008311">
    <property type="component" value="Unassembled WGS sequence"/>
</dbReference>
<dbReference type="Pfam" id="PF01535">
    <property type="entry name" value="PPR"/>
    <property type="match status" value="1"/>
</dbReference>
<dbReference type="InParanoid" id="B9RRN4"/>
<reference evidence="4" key="1">
    <citation type="journal article" date="2010" name="Nat. Biotechnol.">
        <title>Draft genome sequence of the oilseed species Ricinus communis.</title>
        <authorList>
            <person name="Chan A.P."/>
            <person name="Crabtree J."/>
            <person name="Zhao Q."/>
            <person name="Lorenzi H."/>
            <person name="Orvis J."/>
            <person name="Puiu D."/>
            <person name="Melake-Berhan A."/>
            <person name="Jones K.M."/>
            <person name="Redman J."/>
            <person name="Chen G."/>
            <person name="Cahoon E.B."/>
            <person name="Gedil M."/>
            <person name="Stanke M."/>
            <person name="Haas B.J."/>
            <person name="Wortman J.R."/>
            <person name="Fraser-Liggett C.M."/>
            <person name="Ravel J."/>
            <person name="Rabinowicz P.D."/>
        </authorList>
    </citation>
    <scope>NUCLEOTIDE SEQUENCE [LARGE SCALE GENOMIC DNA]</scope>
    <source>
        <strain evidence="4">cv. Hale</strain>
    </source>
</reference>
<accession>B9RRN4</accession>
<dbReference type="PROSITE" id="PS51375">
    <property type="entry name" value="PPR"/>
    <property type="match status" value="2"/>
</dbReference>
<organism evidence="3 4">
    <name type="scientific">Ricinus communis</name>
    <name type="common">Castor bean</name>
    <dbReference type="NCBI Taxonomy" id="3988"/>
    <lineage>
        <taxon>Eukaryota</taxon>
        <taxon>Viridiplantae</taxon>
        <taxon>Streptophyta</taxon>
        <taxon>Embryophyta</taxon>
        <taxon>Tracheophyta</taxon>
        <taxon>Spermatophyta</taxon>
        <taxon>Magnoliopsida</taxon>
        <taxon>eudicotyledons</taxon>
        <taxon>Gunneridae</taxon>
        <taxon>Pentapetalae</taxon>
        <taxon>rosids</taxon>
        <taxon>fabids</taxon>
        <taxon>Malpighiales</taxon>
        <taxon>Euphorbiaceae</taxon>
        <taxon>Acalyphoideae</taxon>
        <taxon>Acalypheae</taxon>
        <taxon>Ricinus</taxon>
    </lineage>
</organism>
<dbReference type="FunCoup" id="B9RRN4">
    <property type="interactions" value="44"/>
</dbReference>
<evidence type="ECO:0000313" key="4">
    <source>
        <dbReference type="Proteomes" id="UP000008311"/>
    </source>
</evidence>
<name>B9RRN4_RICCO</name>
<dbReference type="EMBL" id="EQ973805">
    <property type="protein sequence ID" value="EEF46020.1"/>
    <property type="molecule type" value="Genomic_DNA"/>
</dbReference>
<dbReference type="AlphaFoldDB" id="B9RRN4"/>
<dbReference type="PANTHER" id="PTHR47493">
    <property type="entry name" value="OS08G0520200 PROTEIN"/>
    <property type="match status" value="1"/>
</dbReference>
<gene>
    <name evidence="3" type="ORF">RCOM_1648670</name>
</gene>
<evidence type="ECO:0000256" key="1">
    <source>
        <dbReference type="ARBA" id="ARBA00022737"/>
    </source>
</evidence>
<evidence type="ECO:0000256" key="2">
    <source>
        <dbReference type="PROSITE-ProRule" id="PRU00708"/>
    </source>
</evidence>
<protein>
    <submittedName>
        <fullName evidence="3">Pentatricopeptide repeat-containing protein, putative</fullName>
    </submittedName>
</protein>
<dbReference type="Pfam" id="PF13041">
    <property type="entry name" value="PPR_2"/>
    <property type="match status" value="1"/>
</dbReference>
<dbReference type="eggNOG" id="KOG4197">
    <property type="taxonomic scope" value="Eukaryota"/>
</dbReference>
<keyword evidence="4" id="KW-1185">Reference proteome</keyword>
<feature type="repeat" description="PPR" evidence="2">
    <location>
        <begin position="202"/>
        <end position="236"/>
    </location>
</feature>
<evidence type="ECO:0000313" key="3">
    <source>
        <dbReference type="EMBL" id="EEF46020.1"/>
    </source>
</evidence>
<dbReference type="InterPro" id="IPR011990">
    <property type="entry name" value="TPR-like_helical_dom_sf"/>
</dbReference>
<sequence>MDNICALQSNCRTLKTWKCNSNSNKFLLSNIPIIKTFSCFRRSAPLHAISQDNSIKHNTLLVESYHEHQRLKALLARLNKKGSCPLQMLQDDADWSKDHFWAVIRFLRHSSRSDEILQVFDMWKDIEKSRINEFNYEKVIEILGEEGLIEDAYSAFIEMKTLCLSPSLQVYNSLIHGYARNGKFDDAVFYLNHLKEINLSPVSDTYNGLIQAYGKYKMYDEMGMCLKKMEMEGCSPDHVTYNLLIQELAEAGLLTRMEKVYQTTRMNRMDLKSTTLTAMLEAYANFGIVEKMELILKRTRNSKALLKEDLIKKIALVYIENFMFSRLEKLGHYLSKRSGQNDMVWCLLLLSNACMLSQKGMDSVVREMKVAKVSWNVTFINIILLAYLKMKDSMRLGILLSTLTNHIVKPDIVTVGVLFDANNIGFHGNGILETWRRTGILYRCVETETDPLVLAAFGKGQFLKKCEEAYSSLEPVARQKEKWTYCNLIDLVATYDGSVVNG</sequence>
<feature type="repeat" description="PPR" evidence="2">
    <location>
        <begin position="167"/>
        <end position="201"/>
    </location>
</feature>
<dbReference type="STRING" id="3988.B9RRN4"/>
<dbReference type="InterPro" id="IPR002885">
    <property type="entry name" value="PPR_rpt"/>
</dbReference>
<proteinExistence type="predicted"/>
<keyword evidence="1" id="KW-0677">Repeat</keyword>